<comment type="caution">
    <text evidence="3">The sequence shown here is derived from an EMBL/GenBank/DDBJ whole genome shotgun (WGS) entry which is preliminary data.</text>
</comment>
<accession>A0AAE3M2N8</accession>
<dbReference type="Proteomes" id="UP001209229">
    <property type="component" value="Unassembled WGS sequence"/>
</dbReference>
<dbReference type="PANTHER" id="PTHR37834:SF2">
    <property type="entry name" value="ESTERASE, SGNH HYDROLASE-TYPE"/>
    <property type="match status" value="1"/>
</dbReference>
<dbReference type="InterPro" id="IPR037461">
    <property type="entry name" value="CtCE2-like_dom"/>
</dbReference>
<organism evidence="3 4">
    <name type="scientific">Plebeiibacterium sediminum</name>
    <dbReference type="NCBI Taxonomy" id="2992112"/>
    <lineage>
        <taxon>Bacteria</taxon>
        <taxon>Pseudomonadati</taxon>
        <taxon>Bacteroidota</taxon>
        <taxon>Bacteroidia</taxon>
        <taxon>Marinilabiliales</taxon>
        <taxon>Marinilabiliaceae</taxon>
        <taxon>Plebeiibacterium</taxon>
    </lineage>
</organism>
<dbReference type="Pfam" id="PF13472">
    <property type="entry name" value="Lipase_GDSL_2"/>
    <property type="match status" value="1"/>
</dbReference>
<feature type="domain" description="Carbohydrate esterase 2 N-terminal" evidence="2">
    <location>
        <begin position="45"/>
        <end position="148"/>
    </location>
</feature>
<sequence>MSKQKITIKASVTFIVFLIIGLVFSCTPQKEYTKIYSANDPNIQYVGRIDNRNPELPRFWAPGVYMQFTYEGDSCIVTINDELPWENSHNYISINIDNKIIDRVKLTEKVNKINIGEKVLPGKHKVTVCKTTESGIGYVEIVNIQSNKLLEPECLPDRKIEFYGNSITCGCGADTSALPCDSGEWHEKHNAYMAYGPVTARALNAQWVLTSVSGIGMVHSCCDLEILMPQVYNKVNLRSNEIEWDFSKYQPDVVTICLGQNDGVQDSTLFCSEYVNFIHNLRNHYPDSKIICLNSPMGDETLNPVLKNYILSIVNYLNTNGDKNVFSFFFSRSYVGGCDYHPTVEEHQLISEELTPFIKDLMEWE</sequence>
<keyword evidence="4" id="KW-1185">Reference proteome</keyword>
<dbReference type="PANTHER" id="PTHR37834">
    <property type="entry name" value="GDSL-LIKE LIPASE/ACYLHYDROLASE DOMAIN PROTEIN (AFU_ORTHOLOGUE AFUA_2G00620)"/>
    <property type="match status" value="1"/>
</dbReference>
<dbReference type="PROSITE" id="PS51257">
    <property type="entry name" value="PROKAR_LIPOPROTEIN"/>
    <property type="match status" value="1"/>
</dbReference>
<dbReference type="InterPro" id="IPR052762">
    <property type="entry name" value="PCW_deacetylase/CE"/>
</dbReference>
<dbReference type="Gene3D" id="3.40.50.1110">
    <property type="entry name" value="SGNH hydrolase"/>
    <property type="match status" value="1"/>
</dbReference>
<gene>
    <name evidence="3" type="ORF">OM075_05225</name>
</gene>
<dbReference type="InterPro" id="IPR036514">
    <property type="entry name" value="SGNH_hydro_sf"/>
</dbReference>
<dbReference type="EMBL" id="JAPDPJ010000007">
    <property type="protein sequence ID" value="MCW3785856.1"/>
    <property type="molecule type" value="Genomic_DNA"/>
</dbReference>
<evidence type="ECO:0000313" key="3">
    <source>
        <dbReference type="EMBL" id="MCW3785856.1"/>
    </source>
</evidence>
<dbReference type="Pfam" id="PF17996">
    <property type="entry name" value="CE2_N"/>
    <property type="match status" value="1"/>
</dbReference>
<dbReference type="InterPro" id="IPR013830">
    <property type="entry name" value="SGNH_hydro"/>
</dbReference>
<protein>
    <submittedName>
        <fullName evidence="3">GDSL-type esterase/lipase family protein</fullName>
    </submittedName>
</protein>
<evidence type="ECO:0000313" key="4">
    <source>
        <dbReference type="Proteomes" id="UP001209229"/>
    </source>
</evidence>
<reference evidence="3" key="1">
    <citation type="submission" date="2022-10" db="EMBL/GenBank/DDBJ databases">
        <authorList>
            <person name="Yu W.X."/>
        </authorList>
    </citation>
    <scope>NUCLEOTIDE SEQUENCE</scope>
    <source>
        <strain evidence="3">AAT</strain>
    </source>
</reference>
<dbReference type="SUPFAM" id="SSF52266">
    <property type="entry name" value="SGNH hydrolase"/>
    <property type="match status" value="1"/>
</dbReference>
<dbReference type="Gene3D" id="2.60.120.260">
    <property type="entry name" value="Galactose-binding domain-like"/>
    <property type="match status" value="1"/>
</dbReference>
<dbReference type="CDD" id="cd01831">
    <property type="entry name" value="Endoglucanase_E_like"/>
    <property type="match status" value="1"/>
</dbReference>
<dbReference type="RefSeq" id="WP_301189428.1">
    <property type="nucleotide sequence ID" value="NZ_JAPDPJ010000007.1"/>
</dbReference>
<proteinExistence type="predicted"/>
<dbReference type="GO" id="GO:0052689">
    <property type="term" value="F:carboxylic ester hydrolase activity"/>
    <property type="evidence" value="ECO:0007669"/>
    <property type="project" value="InterPro"/>
</dbReference>
<evidence type="ECO:0000259" key="1">
    <source>
        <dbReference type="Pfam" id="PF13472"/>
    </source>
</evidence>
<evidence type="ECO:0000259" key="2">
    <source>
        <dbReference type="Pfam" id="PF17996"/>
    </source>
</evidence>
<feature type="domain" description="SGNH hydrolase-type esterase" evidence="1">
    <location>
        <begin position="162"/>
        <end position="300"/>
    </location>
</feature>
<dbReference type="InterPro" id="IPR040794">
    <property type="entry name" value="CE2_N"/>
</dbReference>
<dbReference type="AlphaFoldDB" id="A0AAE3M2N8"/>
<name>A0AAE3M2N8_9BACT</name>